<keyword evidence="2" id="KW-0472">Membrane</keyword>
<sequence>MKRNKYHSNDSIKDLLKNMPDVEDRQSSEDLYRKISAKRNKELQRQSKRKKLATGWGVGMASVAAIIIFLIAALPSMQQEQAYDTSSSDESVELSNDQAESKDGDQKENEIDRSSDANTQEESSSSEKAESSFHDSMTTESSLISRVVTNNENELHAIAAFGDFQGQYVVPVTFSVLKESNTMEQLYNSLEGSLDEDEWGVRAYQFSSVSFDINKEEGVVVVNFPEDYDFPESSTQENIFIMSLKVMFGPLDVNTIKLETEGESGVNLGNNTGLEEINISKRSIYKLYTPQNGPQLFISIPVNQGTTIAEALNELKVDEPAFTIEGTIPKAVDIGDITTNGELLEVNINGGDNFDGDQQMLTMIESILITAKQFGFTQVKFNHLPKDEVGMYDLNKTISVPYSVNPMPLQQSAP</sequence>
<comment type="caution">
    <text evidence="3">The sequence shown here is derived from an EMBL/GenBank/DDBJ whole genome shotgun (WGS) entry which is preliminary data.</text>
</comment>
<evidence type="ECO:0000256" key="2">
    <source>
        <dbReference type="SAM" id="Phobius"/>
    </source>
</evidence>
<dbReference type="Proteomes" id="UP000030153">
    <property type="component" value="Unassembled WGS sequence"/>
</dbReference>
<dbReference type="AlphaFoldDB" id="A0A0A2VI87"/>
<dbReference type="OrthoDB" id="2965336at2"/>
<keyword evidence="2" id="KW-1133">Transmembrane helix</keyword>
<dbReference type="EMBL" id="AVBG01000001">
    <property type="protein sequence ID" value="KGP93305.1"/>
    <property type="molecule type" value="Genomic_DNA"/>
</dbReference>
<accession>A0A0A2VI87</accession>
<organism evidence="3 4">
    <name type="scientific">Pontibacillus chungwhensis BH030062</name>
    <dbReference type="NCBI Taxonomy" id="1385513"/>
    <lineage>
        <taxon>Bacteria</taxon>
        <taxon>Bacillati</taxon>
        <taxon>Bacillota</taxon>
        <taxon>Bacilli</taxon>
        <taxon>Bacillales</taxon>
        <taxon>Bacillaceae</taxon>
        <taxon>Pontibacillus</taxon>
    </lineage>
</organism>
<dbReference type="RefSeq" id="WP_036779501.1">
    <property type="nucleotide sequence ID" value="NZ_AVBG01000001.1"/>
</dbReference>
<feature type="region of interest" description="Disordered" evidence="1">
    <location>
        <begin position="82"/>
        <end position="137"/>
    </location>
</feature>
<feature type="transmembrane region" description="Helical" evidence="2">
    <location>
        <begin position="53"/>
        <end position="74"/>
    </location>
</feature>
<proteinExistence type="predicted"/>
<protein>
    <recommendedName>
        <fullName evidence="5">GerMN domain-containing protein</fullName>
    </recommendedName>
</protein>
<dbReference type="eggNOG" id="ENOG50331H4">
    <property type="taxonomic scope" value="Bacteria"/>
</dbReference>
<evidence type="ECO:0000313" key="4">
    <source>
        <dbReference type="Proteomes" id="UP000030153"/>
    </source>
</evidence>
<evidence type="ECO:0000256" key="1">
    <source>
        <dbReference type="SAM" id="MobiDB-lite"/>
    </source>
</evidence>
<reference evidence="3 4" key="1">
    <citation type="submission" date="2013-08" db="EMBL/GenBank/DDBJ databases">
        <title>Genome of Pontibacillus chungwhensis.</title>
        <authorList>
            <person name="Wang Q."/>
            <person name="Wang G."/>
        </authorList>
    </citation>
    <scope>NUCLEOTIDE SEQUENCE [LARGE SCALE GENOMIC DNA]</scope>
    <source>
        <strain evidence="3 4">BH030062</strain>
    </source>
</reference>
<keyword evidence="4" id="KW-1185">Reference proteome</keyword>
<evidence type="ECO:0000313" key="3">
    <source>
        <dbReference type="EMBL" id="KGP93305.1"/>
    </source>
</evidence>
<feature type="region of interest" description="Disordered" evidence="1">
    <location>
        <begin position="1"/>
        <end position="29"/>
    </location>
</feature>
<feature type="compositionally biased region" description="Basic and acidic residues" evidence="1">
    <location>
        <begin position="7"/>
        <end position="29"/>
    </location>
</feature>
<gene>
    <name evidence="3" type="ORF">N780_12745</name>
</gene>
<keyword evidence="2" id="KW-0812">Transmembrane</keyword>
<feature type="compositionally biased region" description="Polar residues" evidence="1">
    <location>
        <begin position="82"/>
        <end position="98"/>
    </location>
</feature>
<evidence type="ECO:0008006" key="5">
    <source>
        <dbReference type="Google" id="ProtNLM"/>
    </source>
</evidence>
<feature type="compositionally biased region" description="Basic and acidic residues" evidence="1">
    <location>
        <begin position="99"/>
        <end position="115"/>
    </location>
</feature>
<dbReference type="STRING" id="1385513.N780_12745"/>
<name>A0A0A2VI87_9BACI</name>